<reference evidence="3" key="1">
    <citation type="submission" date="2019-10" db="EMBL/GenBank/DDBJ databases">
        <authorList>
            <consortium name="DOE Joint Genome Institute"/>
            <person name="Kuo A."/>
            <person name="Miyauchi S."/>
            <person name="Kiss E."/>
            <person name="Drula E."/>
            <person name="Kohler A."/>
            <person name="Sanchez-Garcia M."/>
            <person name="Andreopoulos B."/>
            <person name="Barry K.W."/>
            <person name="Bonito G."/>
            <person name="Buee M."/>
            <person name="Carver A."/>
            <person name="Chen C."/>
            <person name="Cichocki N."/>
            <person name="Clum A."/>
            <person name="Culley D."/>
            <person name="Crous P.W."/>
            <person name="Fauchery L."/>
            <person name="Girlanda M."/>
            <person name="Hayes R."/>
            <person name="Keri Z."/>
            <person name="LaButti K."/>
            <person name="Lipzen A."/>
            <person name="Lombard V."/>
            <person name="Magnuson J."/>
            <person name="Maillard F."/>
            <person name="Morin E."/>
            <person name="Murat C."/>
            <person name="Nolan M."/>
            <person name="Ohm R."/>
            <person name="Pangilinan J."/>
            <person name="Pereira M."/>
            <person name="Perotto S."/>
            <person name="Peter M."/>
            <person name="Riley R."/>
            <person name="Sitrit Y."/>
            <person name="Stielow B."/>
            <person name="Szollosi G."/>
            <person name="Zifcakova L."/>
            <person name="Stursova M."/>
            <person name="Spatafora J.W."/>
            <person name="Tedersoo L."/>
            <person name="Vaario L.-M."/>
            <person name="Yamada A."/>
            <person name="Yan M."/>
            <person name="Wang P."/>
            <person name="Xu J."/>
            <person name="Bruns T."/>
            <person name="Baldrian P."/>
            <person name="Vilgalys R."/>
            <person name="Henrissat B."/>
            <person name="Grigoriev I.V."/>
            <person name="Hibbett D."/>
            <person name="Nagy L.G."/>
            <person name="Martin F.M."/>
        </authorList>
    </citation>
    <scope>NUCLEOTIDE SEQUENCE</scope>
    <source>
        <strain evidence="3">BED1</strain>
    </source>
</reference>
<feature type="region of interest" description="Disordered" evidence="1">
    <location>
        <begin position="66"/>
        <end position="113"/>
    </location>
</feature>
<keyword evidence="4" id="KW-1185">Reference proteome</keyword>
<evidence type="ECO:0000256" key="2">
    <source>
        <dbReference type="SAM" id="SignalP"/>
    </source>
</evidence>
<keyword evidence="2" id="KW-0732">Signal</keyword>
<evidence type="ECO:0000256" key="1">
    <source>
        <dbReference type="SAM" id="MobiDB-lite"/>
    </source>
</evidence>
<dbReference type="Proteomes" id="UP001194468">
    <property type="component" value="Unassembled WGS sequence"/>
</dbReference>
<dbReference type="EMBL" id="WHUW01000010">
    <property type="protein sequence ID" value="KAF8441746.1"/>
    <property type="molecule type" value="Genomic_DNA"/>
</dbReference>
<proteinExistence type="predicted"/>
<sequence>MDLWWWRVVITIIGVVVITDRGACSDQPEANNFFGTPVGRKSEREWSYLVQVLGVGKVPLIEKEANGHPTYEELGDERRQPGGVSLSERGQATSHHGVVAHCPPHGANDLDGVRGDQYMAYGKLRGSARQRTSQ</sequence>
<name>A0AAD4BWU1_BOLED</name>
<feature type="signal peptide" evidence="2">
    <location>
        <begin position="1"/>
        <end position="25"/>
    </location>
</feature>
<comment type="caution">
    <text evidence="3">The sequence shown here is derived from an EMBL/GenBank/DDBJ whole genome shotgun (WGS) entry which is preliminary data.</text>
</comment>
<gene>
    <name evidence="3" type="ORF">L210DRAFT_3630289</name>
</gene>
<protein>
    <recommendedName>
        <fullName evidence="5">Secreted protein</fullName>
    </recommendedName>
</protein>
<dbReference type="AlphaFoldDB" id="A0AAD4BWU1"/>
<accession>A0AAD4BWU1</accession>
<reference evidence="3" key="2">
    <citation type="journal article" date="2020" name="Nat. Commun.">
        <title>Large-scale genome sequencing of mycorrhizal fungi provides insights into the early evolution of symbiotic traits.</title>
        <authorList>
            <person name="Miyauchi S."/>
            <person name="Kiss E."/>
            <person name="Kuo A."/>
            <person name="Drula E."/>
            <person name="Kohler A."/>
            <person name="Sanchez-Garcia M."/>
            <person name="Morin E."/>
            <person name="Andreopoulos B."/>
            <person name="Barry K.W."/>
            <person name="Bonito G."/>
            <person name="Buee M."/>
            <person name="Carver A."/>
            <person name="Chen C."/>
            <person name="Cichocki N."/>
            <person name="Clum A."/>
            <person name="Culley D."/>
            <person name="Crous P.W."/>
            <person name="Fauchery L."/>
            <person name="Girlanda M."/>
            <person name="Hayes R.D."/>
            <person name="Keri Z."/>
            <person name="LaButti K."/>
            <person name="Lipzen A."/>
            <person name="Lombard V."/>
            <person name="Magnuson J."/>
            <person name="Maillard F."/>
            <person name="Murat C."/>
            <person name="Nolan M."/>
            <person name="Ohm R.A."/>
            <person name="Pangilinan J."/>
            <person name="Pereira M.F."/>
            <person name="Perotto S."/>
            <person name="Peter M."/>
            <person name="Pfister S."/>
            <person name="Riley R."/>
            <person name="Sitrit Y."/>
            <person name="Stielow J.B."/>
            <person name="Szollosi G."/>
            <person name="Zifcakova L."/>
            <person name="Stursova M."/>
            <person name="Spatafora J.W."/>
            <person name="Tedersoo L."/>
            <person name="Vaario L.M."/>
            <person name="Yamada A."/>
            <person name="Yan M."/>
            <person name="Wang P."/>
            <person name="Xu J."/>
            <person name="Bruns T."/>
            <person name="Baldrian P."/>
            <person name="Vilgalys R."/>
            <person name="Dunand C."/>
            <person name="Henrissat B."/>
            <person name="Grigoriev I.V."/>
            <person name="Hibbett D."/>
            <person name="Nagy L.G."/>
            <person name="Martin F.M."/>
        </authorList>
    </citation>
    <scope>NUCLEOTIDE SEQUENCE</scope>
    <source>
        <strain evidence="3">BED1</strain>
    </source>
</reference>
<evidence type="ECO:0000313" key="3">
    <source>
        <dbReference type="EMBL" id="KAF8441746.1"/>
    </source>
</evidence>
<organism evidence="3 4">
    <name type="scientific">Boletus edulis BED1</name>
    <dbReference type="NCBI Taxonomy" id="1328754"/>
    <lineage>
        <taxon>Eukaryota</taxon>
        <taxon>Fungi</taxon>
        <taxon>Dikarya</taxon>
        <taxon>Basidiomycota</taxon>
        <taxon>Agaricomycotina</taxon>
        <taxon>Agaricomycetes</taxon>
        <taxon>Agaricomycetidae</taxon>
        <taxon>Boletales</taxon>
        <taxon>Boletineae</taxon>
        <taxon>Boletaceae</taxon>
        <taxon>Boletoideae</taxon>
        <taxon>Boletus</taxon>
    </lineage>
</organism>
<evidence type="ECO:0008006" key="5">
    <source>
        <dbReference type="Google" id="ProtNLM"/>
    </source>
</evidence>
<evidence type="ECO:0000313" key="4">
    <source>
        <dbReference type="Proteomes" id="UP001194468"/>
    </source>
</evidence>
<feature type="chain" id="PRO_5042098354" description="Secreted protein" evidence="2">
    <location>
        <begin position="26"/>
        <end position="134"/>
    </location>
</feature>